<dbReference type="EMBL" id="JQDR03002144">
    <property type="protein sequence ID" value="KAA0203218.1"/>
    <property type="molecule type" value="Genomic_DNA"/>
</dbReference>
<reference evidence="1" key="2">
    <citation type="journal article" date="2018" name="Environ. Sci. Technol.">
        <title>The Toxicogenome of Hyalella azteca: A Model for Sediment Ecotoxicology and Evolutionary Toxicology.</title>
        <authorList>
            <person name="Poynton H.C."/>
            <person name="Hasenbein S."/>
            <person name="Benoit J.B."/>
            <person name="Sepulveda M.S."/>
            <person name="Poelchau M.F."/>
            <person name="Hughes D.S.T."/>
            <person name="Murali S.C."/>
            <person name="Chen S."/>
            <person name="Glastad K.M."/>
            <person name="Goodisman M.A.D."/>
            <person name="Werren J.H."/>
            <person name="Vineis J.H."/>
            <person name="Bowen J.L."/>
            <person name="Friedrich M."/>
            <person name="Jones J."/>
            <person name="Robertson H.M."/>
            <person name="Feyereisen R."/>
            <person name="Mechler-Hickson A."/>
            <person name="Mathers N."/>
            <person name="Lee C.E."/>
            <person name="Colbourne J.K."/>
            <person name="Biales A."/>
            <person name="Johnston J.S."/>
            <person name="Wellborn G.A."/>
            <person name="Rosendale A.J."/>
            <person name="Cridge A.G."/>
            <person name="Munoz-Torres M.C."/>
            <person name="Bain P.A."/>
            <person name="Manny A.R."/>
            <person name="Major K.M."/>
            <person name="Lambert F.N."/>
            <person name="Vulpe C.D."/>
            <person name="Tuck P."/>
            <person name="Blalock B.J."/>
            <person name="Lin Y.Y."/>
            <person name="Smith M.E."/>
            <person name="Ochoa-Acuna H."/>
            <person name="Chen M.M."/>
            <person name="Childers C.P."/>
            <person name="Qu J."/>
            <person name="Dugan S."/>
            <person name="Lee S.L."/>
            <person name="Chao H."/>
            <person name="Dinh H."/>
            <person name="Han Y."/>
            <person name="Doddapaneni H."/>
            <person name="Worley K.C."/>
            <person name="Muzny D.M."/>
            <person name="Gibbs R.A."/>
            <person name="Richards S."/>
        </authorList>
    </citation>
    <scope>NUCLEOTIDE SEQUENCE</scope>
    <source>
        <strain evidence="1">HAZT.00-mixed</strain>
        <tissue evidence="1">Whole organism</tissue>
    </source>
</reference>
<organism evidence="1">
    <name type="scientific">Hyalella azteca</name>
    <name type="common">Amphipod</name>
    <dbReference type="NCBI Taxonomy" id="294128"/>
    <lineage>
        <taxon>Eukaryota</taxon>
        <taxon>Metazoa</taxon>
        <taxon>Ecdysozoa</taxon>
        <taxon>Arthropoda</taxon>
        <taxon>Crustacea</taxon>
        <taxon>Multicrustacea</taxon>
        <taxon>Malacostraca</taxon>
        <taxon>Eumalacostraca</taxon>
        <taxon>Peracarida</taxon>
        <taxon>Amphipoda</taxon>
        <taxon>Senticaudata</taxon>
        <taxon>Talitrida</taxon>
        <taxon>Talitroidea</taxon>
        <taxon>Hyalellidae</taxon>
        <taxon>Hyalella</taxon>
    </lineage>
</organism>
<gene>
    <name evidence="1" type="ORF">HAZT_HAZT009019</name>
</gene>
<protein>
    <recommendedName>
        <fullName evidence="2">Ig-like domain-containing protein</fullName>
    </recommendedName>
</protein>
<evidence type="ECO:0008006" key="2">
    <source>
        <dbReference type="Google" id="ProtNLM"/>
    </source>
</evidence>
<evidence type="ECO:0000313" key="1">
    <source>
        <dbReference type="EMBL" id="KAA0203218.1"/>
    </source>
</evidence>
<dbReference type="Proteomes" id="UP000711488">
    <property type="component" value="Unassembled WGS sequence"/>
</dbReference>
<accession>A0A6A0HBP2</accession>
<sequence length="69" mass="7648">MRKFSQAEDQTRVYGAAREETITVSCRLDASPPVVAFSWRFNSSGDVVDLMVSRLTVSVLCCSTQSSRN</sequence>
<dbReference type="AlphaFoldDB" id="A0A6A0HBP2"/>
<proteinExistence type="predicted"/>
<name>A0A6A0HBP2_HYAAZ</name>
<comment type="caution">
    <text evidence="1">The sequence shown here is derived from an EMBL/GenBank/DDBJ whole genome shotgun (WGS) entry which is preliminary data.</text>
</comment>
<reference evidence="1" key="3">
    <citation type="submission" date="2019-06" db="EMBL/GenBank/DDBJ databases">
        <authorList>
            <person name="Poynton C."/>
            <person name="Hasenbein S."/>
            <person name="Benoit J.B."/>
            <person name="Sepulveda M.S."/>
            <person name="Poelchau M.F."/>
            <person name="Murali S.C."/>
            <person name="Chen S."/>
            <person name="Glastad K.M."/>
            <person name="Werren J.H."/>
            <person name="Vineis J.H."/>
            <person name="Bowen J.L."/>
            <person name="Friedrich M."/>
            <person name="Jones J."/>
            <person name="Robertson H.M."/>
            <person name="Feyereisen R."/>
            <person name="Mechler-Hickson A."/>
            <person name="Mathers N."/>
            <person name="Lee C.E."/>
            <person name="Colbourne J.K."/>
            <person name="Biales A."/>
            <person name="Johnston J.S."/>
            <person name="Wellborn G.A."/>
            <person name="Rosendale A.J."/>
            <person name="Cridge A.G."/>
            <person name="Munoz-Torres M.C."/>
            <person name="Bain P.A."/>
            <person name="Manny A.R."/>
            <person name="Major K.M."/>
            <person name="Lambert F.N."/>
            <person name="Vulpe C.D."/>
            <person name="Tuck P."/>
            <person name="Blalock B.J."/>
            <person name="Lin Y.-Y."/>
            <person name="Smith M.E."/>
            <person name="Ochoa-Acuna H."/>
            <person name="Chen M.-J.M."/>
            <person name="Childers C.P."/>
            <person name="Qu J."/>
            <person name="Dugan S."/>
            <person name="Lee S.L."/>
            <person name="Chao H."/>
            <person name="Dinh H."/>
            <person name="Han Y."/>
            <person name="Doddapaneni H."/>
            <person name="Worley K.C."/>
            <person name="Muzny D.M."/>
            <person name="Gibbs R.A."/>
            <person name="Richards S."/>
        </authorList>
    </citation>
    <scope>NUCLEOTIDE SEQUENCE</scope>
    <source>
        <strain evidence="1">HAZT.00-mixed</strain>
        <tissue evidence="1">Whole organism</tissue>
    </source>
</reference>
<reference evidence="1" key="1">
    <citation type="submission" date="2014-08" db="EMBL/GenBank/DDBJ databases">
        <authorList>
            <person name="Murali S."/>
            <person name="Richards S."/>
            <person name="Bandaranaike D."/>
            <person name="Bellair M."/>
            <person name="Blankenburg K."/>
            <person name="Chao H."/>
            <person name="Dinh H."/>
            <person name="Doddapaneni H."/>
            <person name="Dugan-Rocha S."/>
            <person name="Elkadiri S."/>
            <person name="Gnanaolivu R."/>
            <person name="Hughes D."/>
            <person name="Lee S."/>
            <person name="Li M."/>
            <person name="Ming W."/>
            <person name="Munidasa M."/>
            <person name="Muniz J."/>
            <person name="Nguyen L."/>
            <person name="Osuji N."/>
            <person name="Pu L.-L."/>
            <person name="Puazo M."/>
            <person name="Skinner E."/>
            <person name="Qu C."/>
            <person name="Quiroz J."/>
            <person name="Raj R."/>
            <person name="Weissenberger G."/>
            <person name="Xin Y."/>
            <person name="Zou X."/>
            <person name="Han Y."/>
            <person name="Worley K."/>
            <person name="Muzny D."/>
            <person name="Gibbs R."/>
        </authorList>
    </citation>
    <scope>NUCLEOTIDE SEQUENCE</scope>
    <source>
        <strain evidence="1">HAZT.00-mixed</strain>
        <tissue evidence="1">Whole organism</tissue>
    </source>
</reference>